<evidence type="ECO:0000256" key="5">
    <source>
        <dbReference type="ARBA" id="ARBA00093776"/>
    </source>
</evidence>
<protein>
    <submittedName>
        <fullName evidence="7">Uncharacterized protein</fullName>
    </submittedName>
</protein>
<feature type="transmembrane region" description="Helical" evidence="6">
    <location>
        <begin position="83"/>
        <end position="101"/>
    </location>
</feature>
<evidence type="ECO:0000256" key="1">
    <source>
        <dbReference type="ARBA" id="ARBA00004141"/>
    </source>
</evidence>
<keyword evidence="4 6" id="KW-0472">Membrane</keyword>
<comment type="caution">
    <text evidence="7">The sequence shown here is derived from an EMBL/GenBank/DDBJ whole genome shotgun (WGS) entry which is preliminary data.</text>
</comment>
<sequence>MALIEEYYELNEADEVSISWKALQISFYIAAGCLGLWCGYTIALLRLKFHDKCYLFTSLKNVRLVDEKLPTEINWENDSWCDYCQYSMVSSFIVATIWATFFLMCGKGGRALTGLPQPWRIVWPSLIFNFIYFIVSLSTAINIQKGTELFCTNQSVSLSTGKTVLDNCPALSILKVHDIHGTSFQLEIVSKTSWGCVLSWLVLFLISFARIIFVIDFNMYKICVFKIGEIVHNKREEVLRVTNYEEVRKIHFDGSTRAPSFQMLDKRGIGKQKGKGNKRLISIKPNTAFYVTTDIRLINREKHRKKCFKLLDSGYETNKTNAARNKQINRTAFDNSRISPSYLHTPSDISVTFEDHLNDSNTSSSTTPISFSNRRRIENVYNDDSEDDDFKAYYGTHKKHR</sequence>
<feature type="transmembrane region" description="Helical" evidence="6">
    <location>
        <begin position="121"/>
        <end position="143"/>
    </location>
</feature>
<dbReference type="Proteomes" id="UP001372834">
    <property type="component" value="Unassembled WGS sequence"/>
</dbReference>
<evidence type="ECO:0000313" key="8">
    <source>
        <dbReference type="Proteomes" id="UP001372834"/>
    </source>
</evidence>
<evidence type="ECO:0000313" key="7">
    <source>
        <dbReference type="EMBL" id="KAK6638549.1"/>
    </source>
</evidence>
<evidence type="ECO:0000256" key="6">
    <source>
        <dbReference type="SAM" id="Phobius"/>
    </source>
</evidence>
<feature type="transmembrane region" description="Helical" evidence="6">
    <location>
        <begin position="25"/>
        <end position="45"/>
    </location>
</feature>
<keyword evidence="3 6" id="KW-1133">Transmembrane helix</keyword>
<feature type="transmembrane region" description="Helical" evidence="6">
    <location>
        <begin position="194"/>
        <end position="215"/>
    </location>
</feature>
<dbReference type="PANTHER" id="PTHR31872:SF4">
    <property type="entry name" value="TRANSMEMBRANE PROTEIN 179"/>
    <property type="match status" value="1"/>
</dbReference>
<comment type="subcellular location">
    <subcellularLocation>
        <location evidence="1">Membrane</location>
        <topology evidence="1">Multi-pass membrane protein</topology>
    </subcellularLocation>
</comment>
<dbReference type="InterPro" id="IPR059010">
    <property type="entry name" value="TMEM179-179B"/>
</dbReference>
<evidence type="ECO:0000256" key="2">
    <source>
        <dbReference type="ARBA" id="ARBA00022692"/>
    </source>
</evidence>
<organism evidence="7 8">
    <name type="scientific">Polyplax serrata</name>
    <name type="common">Common mouse louse</name>
    <dbReference type="NCBI Taxonomy" id="468196"/>
    <lineage>
        <taxon>Eukaryota</taxon>
        <taxon>Metazoa</taxon>
        <taxon>Ecdysozoa</taxon>
        <taxon>Arthropoda</taxon>
        <taxon>Hexapoda</taxon>
        <taxon>Insecta</taxon>
        <taxon>Pterygota</taxon>
        <taxon>Neoptera</taxon>
        <taxon>Paraneoptera</taxon>
        <taxon>Psocodea</taxon>
        <taxon>Troctomorpha</taxon>
        <taxon>Phthiraptera</taxon>
        <taxon>Anoplura</taxon>
        <taxon>Polyplacidae</taxon>
        <taxon>Polyplax</taxon>
    </lineage>
</organism>
<reference evidence="7 8" key="1">
    <citation type="submission" date="2023-10" db="EMBL/GenBank/DDBJ databases">
        <title>Genomes of two closely related lineages of the louse Polyplax serrata with different host specificities.</title>
        <authorList>
            <person name="Martinu J."/>
            <person name="Tarabai H."/>
            <person name="Stefka J."/>
            <person name="Hypsa V."/>
        </authorList>
    </citation>
    <scope>NUCLEOTIDE SEQUENCE [LARGE SCALE GENOMIC DNA]</scope>
    <source>
        <strain evidence="7">HR10_N</strain>
    </source>
</reference>
<dbReference type="Pfam" id="PF26158">
    <property type="entry name" value="Claudin_TMEM179-179B"/>
    <property type="match status" value="1"/>
</dbReference>
<dbReference type="EMBL" id="JAWJWE010000003">
    <property type="protein sequence ID" value="KAK6638549.1"/>
    <property type="molecule type" value="Genomic_DNA"/>
</dbReference>
<evidence type="ECO:0000256" key="3">
    <source>
        <dbReference type="ARBA" id="ARBA00022989"/>
    </source>
</evidence>
<dbReference type="PANTHER" id="PTHR31872">
    <property type="entry name" value="TRANSMEMBRANE PROTEIN 179"/>
    <property type="match status" value="1"/>
</dbReference>
<accession>A0AAN8P4W2</accession>
<gene>
    <name evidence="7" type="ORF">RUM43_006816</name>
</gene>
<name>A0AAN8P4W2_POLSC</name>
<evidence type="ECO:0000256" key="4">
    <source>
        <dbReference type="ARBA" id="ARBA00023136"/>
    </source>
</evidence>
<proteinExistence type="inferred from homology"/>
<keyword evidence="2 6" id="KW-0812">Transmembrane</keyword>
<dbReference type="InterPro" id="IPR029673">
    <property type="entry name" value="TMEM179"/>
</dbReference>
<dbReference type="AlphaFoldDB" id="A0AAN8P4W2"/>
<comment type="similarity">
    <text evidence="5">Belongs to the TMEM179 family.</text>
</comment>